<keyword evidence="3" id="KW-1185">Reference proteome</keyword>
<organism evidence="2 3">
    <name type="scientific">Taxus chinensis</name>
    <name type="common">Chinese yew</name>
    <name type="synonym">Taxus wallichiana var. chinensis</name>
    <dbReference type="NCBI Taxonomy" id="29808"/>
    <lineage>
        <taxon>Eukaryota</taxon>
        <taxon>Viridiplantae</taxon>
        <taxon>Streptophyta</taxon>
        <taxon>Embryophyta</taxon>
        <taxon>Tracheophyta</taxon>
        <taxon>Spermatophyta</taxon>
        <taxon>Pinopsida</taxon>
        <taxon>Pinidae</taxon>
        <taxon>Conifers II</taxon>
        <taxon>Cupressales</taxon>
        <taxon>Taxaceae</taxon>
        <taxon>Taxus</taxon>
    </lineage>
</organism>
<name>A0AA38C954_TAXCH</name>
<evidence type="ECO:0000256" key="1">
    <source>
        <dbReference type="SAM" id="MobiDB-lite"/>
    </source>
</evidence>
<feature type="non-terminal residue" evidence="2">
    <location>
        <position position="59"/>
    </location>
</feature>
<dbReference type="AlphaFoldDB" id="A0AA38C954"/>
<dbReference type="Proteomes" id="UP000824469">
    <property type="component" value="Unassembled WGS sequence"/>
</dbReference>
<proteinExistence type="predicted"/>
<accession>A0AA38C954</accession>
<reference evidence="2 3" key="1">
    <citation type="journal article" date="2021" name="Nat. Plants">
        <title>The Taxus genome provides insights into paclitaxel biosynthesis.</title>
        <authorList>
            <person name="Xiong X."/>
            <person name="Gou J."/>
            <person name="Liao Q."/>
            <person name="Li Y."/>
            <person name="Zhou Q."/>
            <person name="Bi G."/>
            <person name="Li C."/>
            <person name="Du R."/>
            <person name="Wang X."/>
            <person name="Sun T."/>
            <person name="Guo L."/>
            <person name="Liang H."/>
            <person name="Lu P."/>
            <person name="Wu Y."/>
            <person name="Zhang Z."/>
            <person name="Ro D.K."/>
            <person name="Shang Y."/>
            <person name="Huang S."/>
            <person name="Yan J."/>
        </authorList>
    </citation>
    <scope>NUCLEOTIDE SEQUENCE [LARGE SCALE GENOMIC DNA]</scope>
    <source>
        <strain evidence="2">Ta-2019</strain>
    </source>
</reference>
<gene>
    <name evidence="2" type="ORF">KI387_039153</name>
</gene>
<feature type="region of interest" description="Disordered" evidence="1">
    <location>
        <begin position="1"/>
        <end position="59"/>
    </location>
</feature>
<feature type="compositionally biased region" description="Basic and acidic residues" evidence="1">
    <location>
        <begin position="21"/>
        <end position="36"/>
    </location>
</feature>
<protein>
    <submittedName>
        <fullName evidence="2">Uncharacterized protein</fullName>
    </submittedName>
</protein>
<sequence length="59" mass="6255">MALGSFGTKSSDGPESVTVRGSDESGEARNREHQMLLEHAGTKVCEVRSSTDSDENGTI</sequence>
<evidence type="ECO:0000313" key="2">
    <source>
        <dbReference type="EMBL" id="KAH9295565.1"/>
    </source>
</evidence>
<dbReference type="EMBL" id="JAHRHJ020000011">
    <property type="protein sequence ID" value="KAH9295565.1"/>
    <property type="molecule type" value="Genomic_DNA"/>
</dbReference>
<evidence type="ECO:0000313" key="3">
    <source>
        <dbReference type="Proteomes" id="UP000824469"/>
    </source>
</evidence>
<comment type="caution">
    <text evidence="2">The sequence shown here is derived from an EMBL/GenBank/DDBJ whole genome shotgun (WGS) entry which is preliminary data.</text>
</comment>